<dbReference type="Proteomes" id="UP000185511">
    <property type="component" value="Chromosome"/>
</dbReference>
<sequence>MLSALALAGCAPSSAEGSGMRVSSTPDLVSTAVIEGARPEHLTRTAYAVLLACGRAERRLTDLAEEVRSDPADTLDGALGLGAHGLITLSRSRRRHAAVTPTGDRLRRDCITAIVATISIPYDIPPFALPDDPASPFTGLDRVLTATARNPPENP</sequence>
<evidence type="ECO:0000313" key="2">
    <source>
        <dbReference type="Proteomes" id="UP000185511"/>
    </source>
</evidence>
<evidence type="ECO:0000313" key="1">
    <source>
        <dbReference type="EMBL" id="APU16208.1"/>
    </source>
</evidence>
<proteinExistence type="predicted"/>
<reference evidence="2" key="1">
    <citation type="submission" date="2016-06" db="EMBL/GenBank/DDBJ databases">
        <title>Complete genome sequence of Actinoalloteichus fjordicus DSM 46855 (=ADI127-17), type strain of the new species Actinoalloteichus fjordicus.</title>
        <authorList>
            <person name="Ruckert C."/>
            <person name="Nouioui I."/>
            <person name="Willmese J."/>
            <person name="van Wezel G."/>
            <person name="Klenk H.-P."/>
            <person name="Kalinowski J."/>
            <person name="Zotchev S.B."/>
        </authorList>
    </citation>
    <scope>NUCLEOTIDE SEQUENCE [LARGE SCALE GENOMIC DNA]</scope>
    <source>
        <strain evidence="2">ADI127-7</strain>
    </source>
</reference>
<dbReference type="InterPro" id="IPR036388">
    <property type="entry name" value="WH-like_DNA-bd_sf"/>
</dbReference>
<gene>
    <name evidence="1" type="ORF">UA74_20915</name>
</gene>
<dbReference type="AlphaFoldDB" id="A0AAC9PTJ7"/>
<protein>
    <submittedName>
        <fullName evidence="1">Uncharacterized protein</fullName>
    </submittedName>
</protein>
<dbReference type="RefSeq" id="WP_157434349.1">
    <property type="nucleotide sequence ID" value="NZ_CP016076.1"/>
</dbReference>
<dbReference type="EMBL" id="CP016076">
    <property type="protein sequence ID" value="APU16208.1"/>
    <property type="molecule type" value="Genomic_DNA"/>
</dbReference>
<dbReference type="KEGG" id="acad:UA74_20915"/>
<name>A0AAC9PTJ7_9PSEU</name>
<dbReference type="Gene3D" id="1.10.10.10">
    <property type="entry name" value="Winged helix-like DNA-binding domain superfamily/Winged helix DNA-binding domain"/>
    <property type="match status" value="1"/>
</dbReference>
<keyword evidence="2" id="KW-1185">Reference proteome</keyword>
<organism evidence="1 2">
    <name type="scientific">Actinoalloteichus fjordicus</name>
    <dbReference type="NCBI Taxonomy" id="1612552"/>
    <lineage>
        <taxon>Bacteria</taxon>
        <taxon>Bacillati</taxon>
        <taxon>Actinomycetota</taxon>
        <taxon>Actinomycetes</taxon>
        <taxon>Pseudonocardiales</taxon>
        <taxon>Pseudonocardiaceae</taxon>
        <taxon>Actinoalloteichus</taxon>
    </lineage>
</organism>
<accession>A0AAC9PTJ7</accession>